<dbReference type="Proteomes" id="UP000636505">
    <property type="component" value="Unassembled WGS sequence"/>
</dbReference>
<dbReference type="PANTHER" id="PTHR46268:SF22">
    <property type="entry name" value="SENSOR PROTEIN KDPD-RELATED"/>
    <property type="match status" value="1"/>
</dbReference>
<dbReference type="PRINTS" id="PR01438">
    <property type="entry name" value="UNVRSLSTRESS"/>
</dbReference>
<dbReference type="SUPFAM" id="SSF52402">
    <property type="entry name" value="Adenine nucleotide alpha hydrolases-like"/>
    <property type="match status" value="2"/>
</dbReference>
<dbReference type="InterPro" id="IPR006016">
    <property type="entry name" value="UspA"/>
</dbReference>
<gene>
    <name evidence="4" type="ORF">IQ241_02320</name>
</gene>
<dbReference type="CDD" id="cd00293">
    <property type="entry name" value="USP-like"/>
    <property type="match status" value="2"/>
</dbReference>
<evidence type="ECO:0000313" key="4">
    <source>
        <dbReference type="EMBL" id="MBE9076138.1"/>
    </source>
</evidence>
<dbReference type="Pfam" id="PF00582">
    <property type="entry name" value="Usp"/>
    <property type="match status" value="2"/>
</dbReference>
<sequence>MFKRALICTDFSDSLQRLVDFVPDLAKSGLEQVVFFNSVPLMTSREIPCVDEEKVAEARQKLGVAKSSANIKVEVEVESGRAVDNILRIAKKYDSEVIFSGMPTRSVLNEKLFGSTTKGIAEQAERPILILRPQLMSAYRVGELSLRCQNLFNYLLIPYDGSQSAKNLVKMLQQQVKADPHHTLKTCLLCWVVEGGGRRGIPTADRVQQAEADLAQVKAELEKLDIEVKTEVRQGDPLEEILAAGEQHDISAIAVCSGKGGGLLKWTVPSFTSAILRASWHPVIHLLRC</sequence>
<dbReference type="AlphaFoldDB" id="A0A8J7AEV1"/>
<evidence type="ECO:0000259" key="3">
    <source>
        <dbReference type="Pfam" id="PF00582"/>
    </source>
</evidence>
<name>A0A8J7AEV1_9CYAN</name>
<feature type="domain" description="UspA" evidence="3">
    <location>
        <begin position="1"/>
        <end position="132"/>
    </location>
</feature>
<dbReference type="PANTHER" id="PTHR46268">
    <property type="entry name" value="STRESS RESPONSE PROTEIN NHAX"/>
    <property type="match status" value="1"/>
</dbReference>
<evidence type="ECO:0000313" key="5">
    <source>
        <dbReference type="Proteomes" id="UP000636505"/>
    </source>
</evidence>
<reference evidence="4" key="1">
    <citation type="submission" date="2020-10" db="EMBL/GenBank/DDBJ databases">
        <authorList>
            <person name="Castelo-Branco R."/>
            <person name="Eusebio N."/>
            <person name="Adriana R."/>
            <person name="Vieira A."/>
            <person name="Brugerolle De Fraissinette N."/>
            <person name="Rezende De Castro R."/>
            <person name="Schneider M.P."/>
            <person name="Vasconcelos V."/>
            <person name="Leao P.N."/>
        </authorList>
    </citation>
    <scope>NUCLEOTIDE SEQUENCE</scope>
    <source>
        <strain evidence="4">LEGE 07310</strain>
    </source>
</reference>
<organism evidence="4 5">
    <name type="scientific">Vasconcelosia minhoensis LEGE 07310</name>
    <dbReference type="NCBI Taxonomy" id="915328"/>
    <lineage>
        <taxon>Bacteria</taxon>
        <taxon>Bacillati</taxon>
        <taxon>Cyanobacteriota</taxon>
        <taxon>Cyanophyceae</taxon>
        <taxon>Nodosilineales</taxon>
        <taxon>Cymatolegaceae</taxon>
        <taxon>Vasconcelosia</taxon>
        <taxon>Vasconcelosia minhoensis</taxon>
    </lineage>
</organism>
<comment type="caution">
    <text evidence="4">The sequence shown here is derived from an EMBL/GenBank/DDBJ whole genome shotgun (WGS) entry which is preliminary data.</text>
</comment>
<evidence type="ECO:0000256" key="1">
    <source>
        <dbReference type="ARBA" id="ARBA00008791"/>
    </source>
</evidence>
<keyword evidence="2" id="KW-0175">Coiled coil</keyword>
<proteinExistence type="inferred from homology"/>
<evidence type="ECO:0000256" key="2">
    <source>
        <dbReference type="SAM" id="Coils"/>
    </source>
</evidence>
<dbReference type="EMBL" id="JADEXG010000003">
    <property type="protein sequence ID" value="MBE9076138.1"/>
    <property type="molecule type" value="Genomic_DNA"/>
</dbReference>
<comment type="similarity">
    <text evidence="1">Belongs to the universal stress protein A family.</text>
</comment>
<keyword evidence="5" id="KW-1185">Reference proteome</keyword>
<protein>
    <submittedName>
        <fullName evidence="4">Universal stress protein</fullName>
    </submittedName>
</protein>
<feature type="coiled-coil region" evidence="2">
    <location>
        <begin position="207"/>
        <end position="234"/>
    </location>
</feature>
<accession>A0A8J7AEV1</accession>
<dbReference type="RefSeq" id="WP_193904790.1">
    <property type="nucleotide sequence ID" value="NZ_JADEXG010000003.1"/>
</dbReference>
<dbReference type="InterPro" id="IPR014729">
    <property type="entry name" value="Rossmann-like_a/b/a_fold"/>
</dbReference>
<dbReference type="InterPro" id="IPR006015">
    <property type="entry name" value="Universal_stress_UspA"/>
</dbReference>
<dbReference type="Gene3D" id="3.40.50.620">
    <property type="entry name" value="HUPs"/>
    <property type="match status" value="2"/>
</dbReference>
<feature type="domain" description="UspA" evidence="3">
    <location>
        <begin position="155"/>
        <end position="284"/>
    </location>
</feature>